<dbReference type="STRING" id="1229909.NSED_09980"/>
<proteinExistence type="predicted"/>
<protein>
    <submittedName>
        <fullName evidence="1">Uncharacterized protein</fullName>
    </submittedName>
</protein>
<evidence type="ECO:0000313" key="1">
    <source>
        <dbReference type="EMBL" id="AFS83782.1"/>
    </source>
</evidence>
<dbReference type="KEGG" id="nir:NSED_09980"/>
<dbReference type="AlphaFoldDB" id="K0BFD9"/>
<dbReference type="OrthoDB" id="11811at2157"/>
<dbReference type="PATRIC" id="fig|1229909.8.peg.2173"/>
<name>K0BFD9_9ARCH</name>
<dbReference type="Gene3D" id="2.60.40.1190">
    <property type="match status" value="1"/>
</dbReference>
<keyword evidence="2" id="KW-1185">Reference proteome</keyword>
<accession>K0BFD9</accession>
<dbReference type="Proteomes" id="UP000006100">
    <property type="component" value="Chromosome"/>
</dbReference>
<evidence type="ECO:0000313" key="2">
    <source>
        <dbReference type="Proteomes" id="UP000006100"/>
    </source>
</evidence>
<sequence>MRVMLVFLTFFLSFNFFFVESFQEEIWITASSKMDDIVFDGKWTTTVEWKPTSLDNISGQPIYIRSAHMEDYVYIMIDYTNDRSIEKMSDRSIICFDTLNDKTSKPNKDDYCFQATLGSSNAITMQGGTDVAVTGHFKKISNHKDLIAIGNVSDENDRHQRQIPHPSYEFRIPTDVIGRSDNYGFLVYVYDGNNNSVITWPANVELNERKNIPSPSQWGDLISPDKSLPEFHILFLILASSLFMLILSTKMRIFKILRFN</sequence>
<reference evidence="1 2" key="1">
    <citation type="journal article" date="2012" name="J. Bacteriol.">
        <title>Draft Genome Sequence of an Ammonia-Oxidizing Archaeon, "Candidatus Nitrosopumilus sediminis" AR2, from Svalbard in the Arctic Circle.</title>
        <authorList>
            <person name="Park S.J."/>
            <person name="Kim J.G."/>
            <person name="Jung M.Y."/>
            <person name="Kim S.J."/>
            <person name="Cha I.T."/>
            <person name="Ghai R."/>
            <person name="Martin-Cuadrado A.B."/>
            <person name="Rodriguez-Valera F."/>
            <person name="Rhee S.K."/>
        </authorList>
    </citation>
    <scope>NUCLEOTIDE SEQUENCE [LARGE SCALE GENOMIC DNA]</scope>
    <source>
        <strain evidence="1 2">AR2</strain>
    </source>
</reference>
<dbReference type="EMBL" id="CP003843">
    <property type="protein sequence ID" value="AFS83782.1"/>
    <property type="molecule type" value="Genomic_DNA"/>
</dbReference>
<organism evidence="1 2">
    <name type="scientific">Candidatus Nitrosopumilus sediminis</name>
    <dbReference type="NCBI Taxonomy" id="1229909"/>
    <lineage>
        <taxon>Archaea</taxon>
        <taxon>Nitrososphaerota</taxon>
        <taxon>Nitrososphaeria</taxon>
        <taxon>Nitrosopumilales</taxon>
        <taxon>Nitrosopumilaceae</taxon>
        <taxon>Nitrosopumilus</taxon>
    </lineage>
</organism>
<dbReference type="HOGENOM" id="CLU_1131560_0_0_2"/>
<gene>
    <name evidence="1" type="ORF">NSED_09980</name>
</gene>